<gene>
    <name evidence="1" type="ORF">CFP56_042668</name>
</gene>
<keyword evidence="2" id="KW-1185">Reference proteome</keyword>
<comment type="caution">
    <text evidence="1">The sequence shown here is derived from an EMBL/GenBank/DDBJ whole genome shotgun (WGS) entry which is preliminary data.</text>
</comment>
<evidence type="ECO:0000313" key="2">
    <source>
        <dbReference type="Proteomes" id="UP000237347"/>
    </source>
</evidence>
<proteinExistence type="predicted"/>
<organism evidence="1 2">
    <name type="scientific">Quercus suber</name>
    <name type="common">Cork oak</name>
    <dbReference type="NCBI Taxonomy" id="58331"/>
    <lineage>
        <taxon>Eukaryota</taxon>
        <taxon>Viridiplantae</taxon>
        <taxon>Streptophyta</taxon>
        <taxon>Embryophyta</taxon>
        <taxon>Tracheophyta</taxon>
        <taxon>Spermatophyta</taxon>
        <taxon>Magnoliopsida</taxon>
        <taxon>eudicotyledons</taxon>
        <taxon>Gunneridae</taxon>
        <taxon>Pentapetalae</taxon>
        <taxon>rosids</taxon>
        <taxon>fabids</taxon>
        <taxon>Fagales</taxon>
        <taxon>Fagaceae</taxon>
        <taxon>Quercus</taxon>
    </lineage>
</organism>
<sequence length="81" mass="9030">MFKVQSSPKSWQCFRHMDEVTYGGNALKFYVVVTGLGVCMQVVKRLNGGIILGGGFSYKSERSWSWLVNMKSSSNKKATTS</sequence>
<reference evidence="1 2" key="1">
    <citation type="journal article" date="2018" name="Sci. Data">
        <title>The draft genome sequence of cork oak.</title>
        <authorList>
            <person name="Ramos A.M."/>
            <person name="Usie A."/>
            <person name="Barbosa P."/>
            <person name="Barros P.M."/>
            <person name="Capote T."/>
            <person name="Chaves I."/>
            <person name="Simoes F."/>
            <person name="Abreu I."/>
            <person name="Carrasquinho I."/>
            <person name="Faro C."/>
            <person name="Guimaraes J.B."/>
            <person name="Mendonca D."/>
            <person name="Nobrega F."/>
            <person name="Rodrigues L."/>
            <person name="Saibo N.J.M."/>
            <person name="Varela M.C."/>
            <person name="Egas C."/>
            <person name="Matos J."/>
            <person name="Miguel C.M."/>
            <person name="Oliveira M.M."/>
            <person name="Ricardo C.P."/>
            <person name="Goncalves S."/>
        </authorList>
    </citation>
    <scope>NUCLEOTIDE SEQUENCE [LARGE SCALE GENOMIC DNA]</scope>
    <source>
        <strain evidence="2">cv. HL8</strain>
    </source>
</reference>
<accession>A0AAW0LK56</accession>
<dbReference type="Proteomes" id="UP000237347">
    <property type="component" value="Unassembled WGS sequence"/>
</dbReference>
<dbReference type="EMBL" id="PKMF04000090">
    <property type="protein sequence ID" value="KAK7851189.1"/>
    <property type="molecule type" value="Genomic_DNA"/>
</dbReference>
<name>A0AAW0LK56_QUESU</name>
<evidence type="ECO:0000313" key="1">
    <source>
        <dbReference type="EMBL" id="KAK7851189.1"/>
    </source>
</evidence>
<protein>
    <submittedName>
        <fullName evidence="1">Uncharacterized protein</fullName>
    </submittedName>
</protein>
<dbReference type="AlphaFoldDB" id="A0AAW0LK56"/>